<sequence>MSDLDHTPEQAAREAGLREVSEALLNIEQAIKRTQRAKRTVSMTVGCDDLARMLDTAARNLEIARKDLFQGAYFSADSPKLF</sequence>
<proteinExistence type="predicted"/>
<reference evidence="2 3" key="1">
    <citation type="submission" date="2017-10" db="EMBL/GenBank/DDBJ databases">
        <title>Integration of genomic and chemical information greatly accelerates assignment of the full stereostructure of myelolactone, a potent inhibitor of myeloma from a marine-derived Micromonospora.</title>
        <authorList>
            <person name="Kim M.C."/>
            <person name="Machado H."/>
            <person name="Jensen P.R."/>
            <person name="Fenical W."/>
        </authorList>
    </citation>
    <scope>NUCLEOTIDE SEQUENCE [LARGE SCALE GENOMIC DNA]</scope>
    <source>
        <strain evidence="2 3">CNY-010</strain>
    </source>
</reference>
<evidence type="ECO:0000256" key="1">
    <source>
        <dbReference type="SAM" id="Coils"/>
    </source>
</evidence>
<dbReference type="KEGG" id="mtua:CSH63_16065"/>
<dbReference type="RefSeq" id="WP_120570987.1">
    <property type="nucleotide sequence ID" value="NZ_CP024087.1"/>
</dbReference>
<evidence type="ECO:0000313" key="3">
    <source>
        <dbReference type="Proteomes" id="UP000267804"/>
    </source>
</evidence>
<feature type="coiled-coil region" evidence="1">
    <location>
        <begin position="17"/>
        <end position="67"/>
    </location>
</feature>
<evidence type="ECO:0000313" key="2">
    <source>
        <dbReference type="EMBL" id="AYF28943.1"/>
    </source>
</evidence>
<dbReference type="EMBL" id="CP024087">
    <property type="protein sequence ID" value="AYF28943.1"/>
    <property type="molecule type" value="Genomic_DNA"/>
</dbReference>
<dbReference type="AlphaFoldDB" id="A0A386WLP6"/>
<organism evidence="2 3">
    <name type="scientific">Micromonospora tulbaghiae</name>
    <dbReference type="NCBI Taxonomy" id="479978"/>
    <lineage>
        <taxon>Bacteria</taxon>
        <taxon>Bacillati</taxon>
        <taxon>Actinomycetota</taxon>
        <taxon>Actinomycetes</taxon>
        <taxon>Micromonosporales</taxon>
        <taxon>Micromonosporaceae</taxon>
        <taxon>Micromonospora</taxon>
    </lineage>
</organism>
<protein>
    <submittedName>
        <fullName evidence="2">Uncharacterized protein</fullName>
    </submittedName>
</protein>
<gene>
    <name evidence="2" type="ORF">CSH63_16065</name>
</gene>
<accession>A0A386WLP6</accession>
<name>A0A386WLP6_9ACTN</name>
<keyword evidence="1" id="KW-0175">Coiled coil</keyword>
<dbReference type="Proteomes" id="UP000267804">
    <property type="component" value="Chromosome"/>
</dbReference>